<dbReference type="InParanoid" id="A0A140LAG0"/>
<evidence type="ECO:0000256" key="5">
    <source>
        <dbReference type="ARBA" id="ARBA00023235"/>
    </source>
</evidence>
<dbReference type="OrthoDB" id="9769930at2"/>
<dbReference type="GO" id="GO:0000287">
    <property type="term" value="F:magnesium ion binding"/>
    <property type="evidence" value="ECO:0007669"/>
    <property type="project" value="UniProtKB-UniRule"/>
</dbReference>
<comment type="cofactor">
    <cofactor evidence="6">
        <name>Mn(2+)</name>
        <dbReference type="ChEBI" id="CHEBI:29035"/>
    </cofactor>
    <text evidence="6">Binds 2 manganese ions.</text>
</comment>
<dbReference type="GO" id="GO:0005829">
    <property type="term" value="C:cytosol"/>
    <property type="evidence" value="ECO:0007669"/>
    <property type="project" value="TreeGrafter"/>
</dbReference>
<keyword evidence="3 6" id="KW-0479">Metal-binding</keyword>
<dbReference type="Gene3D" id="3.40.720.10">
    <property type="entry name" value="Alkaline Phosphatase, subunit A"/>
    <property type="match status" value="1"/>
</dbReference>
<dbReference type="FunCoup" id="A0A140LAG0">
    <property type="interactions" value="45"/>
</dbReference>
<dbReference type="SUPFAM" id="SSF143856">
    <property type="entry name" value="DeoB insert domain-like"/>
    <property type="match status" value="1"/>
</dbReference>
<accession>A0A140LAG0</accession>
<comment type="similarity">
    <text evidence="1 6">Belongs to the phosphopentomutase family.</text>
</comment>
<feature type="binding site" evidence="6">
    <location>
        <position position="12"/>
    </location>
    <ligand>
        <name>Mn(2+)</name>
        <dbReference type="ChEBI" id="CHEBI:29035"/>
        <label>1</label>
    </ligand>
</feature>
<dbReference type="GO" id="GO:0008973">
    <property type="term" value="F:phosphopentomutase activity"/>
    <property type="evidence" value="ECO:0007669"/>
    <property type="project" value="UniProtKB-UniRule"/>
</dbReference>
<dbReference type="GO" id="GO:0006018">
    <property type="term" value="P:2-deoxyribose 1-phosphate catabolic process"/>
    <property type="evidence" value="ECO:0007669"/>
    <property type="project" value="UniProtKB-UniRule"/>
</dbReference>
<evidence type="ECO:0000313" key="10">
    <source>
        <dbReference type="Proteomes" id="UP000070427"/>
    </source>
</evidence>
<dbReference type="PANTHER" id="PTHR21110">
    <property type="entry name" value="PHOSPHOPENTOMUTASE"/>
    <property type="match status" value="1"/>
</dbReference>
<dbReference type="PANTHER" id="PTHR21110:SF0">
    <property type="entry name" value="PHOSPHOPENTOMUTASE"/>
    <property type="match status" value="1"/>
</dbReference>
<evidence type="ECO:0000256" key="7">
    <source>
        <dbReference type="NCBIfam" id="TIGR01696"/>
    </source>
</evidence>
<feature type="binding site" evidence="6">
    <location>
        <position position="326"/>
    </location>
    <ligand>
        <name>Mn(2+)</name>
        <dbReference type="ChEBI" id="CHEBI:29035"/>
        <label>1</label>
    </ligand>
</feature>
<comment type="subcellular location">
    <subcellularLocation>
        <location evidence="6">Cytoplasm</location>
    </subcellularLocation>
</comment>
<dbReference type="EMBL" id="LOED01000010">
    <property type="protein sequence ID" value="KXG77535.1"/>
    <property type="molecule type" value="Genomic_DNA"/>
</dbReference>
<gene>
    <name evidence="6 9" type="primary">deoB</name>
    <name evidence="9" type="ORF">AN618_10870</name>
</gene>
<dbReference type="InterPro" id="IPR017850">
    <property type="entry name" value="Alkaline_phosphatase_core_sf"/>
</dbReference>
<comment type="pathway">
    <text evidence="6">Carbohydrate degradation; 2-deoxy-D-ribose 1-phosphate degradation; D-glyceraldehyde 3-phosphate and acetaldehyde from 2-deoxy-alpha-D-ribose 1-phosphate: step 1/2.</text>
</comment>
<dbReference type="InterPro" id="IPR010045">
    <property type="entry name" value="DeoB"/>
</dbReference>
<keyword evidence="2 6" id="KW-0963">Cytoplasm</keyword>
<dbReference type="PIRSF" id="PIRSF001491">
    <property type="entry name" value="Ppentomutase"/>
    <property type="match status" value="1"/>
</dbReference>
<evidence type="ECO:0000313" key="9">
    <source>
        <dbReference type="EMBL" id="KXG77535.1"/>
    </source>
</evidence>
<dbReference type="NCBIfam" id="NF003766">
    <property type="entry name" value="PRK05362.1"/>
    <property type="match status" value="1"/>
</dbReference>
<feature type="binding site" evidence="6">
    <location>
        <position position="325"/>
    </location>
    <ligand>
        <name>Mn(2+)</name>
        <dbReference type="ChEBI" id="CHEBI:29035"/>
        <label>1</label>
    </ligand>
</feature>
<evidence type="ECO:0000259" key="8">
    <source>
        <dbReference type="Pfam" id="PF01676"/>
    </source>
</evidence>
<dbReference type="GO" id="GO:0009117">
    <property type="term" value="P:nucleotide metabolic process"/>
    <property type="evidence" value="ECO:0007669"/>
    <property type="project" value="UniProtKB-UniRule"/>
</dbReference>
<dbReference type="STRING" id="520764.AN618_10870"/>
<feature type="binding site" evidence="6">
    <location>
        <position position="284"/>
    </location>
    <ligand>
        <name>Mn(2+)</name>
        <dbReference type="ChEBI" id="CHEBI:29035"/>
        <label>2</label>
    </ligand>
</feature>
<comment type="caution">
    <text evidence="9">The sequence shown here is derived from an EMBL/GenBank/DDBJ whole genome shotgun (WGS) entry which is preliminary data.</text>
</comment>
<evidence type="ECO:0000256" key="3">
    <source>
        <dbReference type="ARBA" id="ARBA00022723"/>
    </source>
</evidence>
<comment type="function">
    <text evidence="6">Isomerase that catalyzes the conversion of deoxy-ribose 1-phosphate (dRib-1-P) and ribose 1-phosphate (Rib-1-P) to deoxy-ribose 5-phosphate (dRib-5-P) and ribose 5-phosphate (Rib-5-P), respectively.</text>
</comment>
<keyword evidence="5 6" id="KW-0413">Isomerase</keyword>
<dbReference type="FunFam" id="3.30.70.1250:FF:000001">
    <property type="entry name" value="Phosphopentomutase"/>
    <property type="match status" value="1"/>
</dbReference>
<evidence type="ECO:0000256" key="6">
    <source>
        <dbReference type="HAMAP-Rule" id="MF_00740"/>
    </source>
</evidence>
<dbReference type="AlphaFoldDB" id="A0A140LAG0"/>
<dbReference type="Pfam" id="PF01676">
    <property type="entry name" value="Metalloenzyme"/>
    <property type="match status" value="1"/>
</dbReference>
<feature type="binding site" evidence="6">
    <location>
        <position position="289"/>
    </location>
    <ligand>
        <name>Mn(2+)</name>
        <dbReference type="ChEBI" id="CHEBI:29035"/>
        <label>2</label>
    </ligand>
</feature>
<feature type="binding site" evidence="6">
    <location>
        <position position="337"/>
    </location>
    <ligand>
        <name>Mn(2+)</name>
        <dbReference type="ChEBI" id="CHEBI:29035"/>
        <label>2</label>
    </ligand>
</feature>
<evidence type="ECO:0000256" key="4">
    <source>
        <dbReference type="ARBA" id="ARBA00023211"/>
    </source>
</evidence>
<sequence length="396" mass="43140">MAVKRAILIVLDSVGAGELPDAALYGDEGSNTLANTARAVGGLDLPNLQKMGLGNIIEIEGVPPVAEPEASYGKAAERSAGKDTTTGHWEIAGIILEKPFPVYPHGFPPEVMEEFERRIGTKTLGNRPASGTQIINELGEEHMKTGYPIVYTSADSVFQIAAHEEVIPLEKLYEMCMIAREILKGDHAVSRVIARPFVGTPGNFVRTYNRRDFSLKPPQETLLDKVKKAGMDVFAVGKIWDIFAGQGITKEYHTEGNMDGVDKVLQAMDEMERGLVIANLVDYDMLYGHRNDPQGYARALQDFDGRLPEIMEKLKSDDVLILTADHGCDPTTPSTDHSREYVPVLVAGDGIKKGVNLGILSTFSDIGQTVADLLGCEKLPNGRSFKGKIIADSYIP</sequence>
<protein>
    <recommendedName>
        <fullName evidence="6 7">Phosphopentomutase</fullName>
        <ecNumber evidence="6 7">5.4.2.7</ecNumber>
    </recommendedName>
    <alternativeName>
        <fullName evidence="6">Phosphodeoxyribomutase</fullName>
    </alternativeName>
</protein>
<organism evidence="9 10">
    <name type="scientific">Fervidicola ferrireducens</name>
    <dbReference type="NCBI Taxonomy" id="520764"/>
    <lineage>
        <taxon>Bacteria</taxon>
        <taxon>Bacillati</taxon>
        <taxon>Bacillota</taxon>
        <taxon>Clostridia</taxon>
        <taxon>Thermosediminibacterales</taxon>
        <taxon>Thermosediminibacteraceae</taxon>
        <taxon>Fervidicola</taxon>
    </lineage>
</organism>
<dbReference type="SUPFAM" id="SSF53649">
    <property type="entry name" value="Alkaline phosphatase-like"/>
    <property type="match status" value="1"/>
</dbReference>
<proteinExistence type="inferred from homology"/>
<keyword evidence="10" id="KW-1185">Reference proteome</keyword>
<dbReference type="HAMAP" id="MF_00740">
    <property type="entry name" value="Phosphopentomut"/>
    <property type="match status" value="1"/>
</dbReference>
<name>A0A140LAG0_9FIRM</name>
<dbReference type="PATRIC" id="fig|520764.3.peg.1123"/>
<evidence type="ECO:0000256" key="2">
    <source>
        <dbReference type="ARBA" id="ARBA00022490"/>
    </source>
</evidence>
<dbReference type="RefSeq" id="WP_066353000.1">
    <property type="nucleotide sequence ID" value="NZ_LOED01000010.1"/>
</dbReference>
<dbReference type="InterPro" id="IPR024052">
    <property type="entry name" value="Phosphopentomutase_DeoB_cap_sf"/>
</dbReference>
<feature type="domain" description="Metalloenzyme" evidence="8">
    <location>
        <begin position="4"/>
        <end position="377"/>
    </location>
</feature>
<dbReference type="Gene3D" id="3.30.70.1250">
    <property type="entry name" value="Phosphopentomutase"/>
    <property type="match status" value="1"/>
</dbReference>
<dbReference type="NCBIfam" id="TIGR01696">
    <property type="entry name" value="deoB"/>
    <property type="match status" value="1"/>
</dbReference>
<keyword evidence="4 6" id="KW-0464">Manganese</keyword>
<dbReference type="GO" id="GO:0043094">
    <property type="term" value="P:metabolic compound salvage"/>
    <property type="evidence" value="ECO:0007669"/>
    <property type="project" value="UniProtKB-UniRule"/>
</dbReference>
<reference evidence="9 10" key="1">
    <citation type="submission" date="2015-12" db="EMBL/GenBank/DDBJ databases">
        <title>Draft genome sequnece of Fervidicola ferrireducens strain Y170.</title>
        <authorList>
            <person name="Patel B.K."/>
        </authorList>
    </citation>
    <scope>NUCLEOTIDE SEQUENCE [LARGE SCALE GENOMIC DNA]</scope>
    <source>
        <strain evidence="9 10">Y170</strain>
    </source>
</reference>
<dbReference type="CDD" id="cd16009">
    <property type="entry name" value="PPM"/>
    <property type="match status" value="1"/>
</dbReference>
<dbReference type="GO" id="GO:0006015">
    <property type="term" value="P:5-phosphoribose 1-diphosphate biosynthetic process"/>
    <property type="evidence" value="ECO:0007669"/>
    <property type="project" value="UniProtKB-UniPathway"/>
</dbReference>
<dbReference type="EC" id="5.4.2.7" evidence="6 7"/>
<evidence type="ECO:0000256" key="1">
    <source>
        <dbReference type="ARBA" id="ARBA00010373"/>
    </source>
</evidence>
<dbReference type="GO" id="GO:0030145">
    <property type="term" value="F:manganese ion binding"/>
    <property type="evidence" value="ECO:0007669"/>
    <property type="project" value="UniProtKB-UniRule"/>
</dbReference>
<comment type="catalytic activity">
    <reaction evidence="6">
        <text>2-deoxy-alpha-D-ribose 1-phosphate = 2-deoxy-D-ribose 5-phosphate</text>
        <dbReference type="Rhea" id="RHEA:27658"/>
        <dbReference type="ChEBI" id="CHEBI:57259"/>
        <dbReference type="ChEBI" id="CHEBI:62877"/>
        <dbReference type="EC" id="5.4.2.7"/>
    </reaction>
</comment>
<dbReference type="Proteomes" id="UP000070427">
    <property type="component" value="Unassembled WGS sequence"/>
</dbReference>
<dbReference type="UniPathway" id="UPA00087">
    <property type="reaction ID" value="UER00173"/>
</dbReference>
<dbReference type="InterPro" id="IPR006124">
    <property type="entry name" value="Metalloenzyme"/>
</dbReference>
<comment type="catalytic activity">
    <reaction evidence="6">
        <text>alpha-D-ribose 1-phosphate = D-ribose 5-phosphate</text>
        <dbReference type="Rhea" id="RHEA:18793"/>
        <dbReference type="ChEBI" id="CHEBI:57720"/>
        <dbReference type="ChEBI" id="CHEBI:78346"/>
        <dbReference type="EC" id="5.4.2.7"/>
    </reaction>
</comment>